<proteinExistence type="predicted"/>
<accession>A0A1D8NBQ6</accession>
<evidence type="ECO:0000313" key="2">
    <source>
        <dbReference type="Proteomes" id="UP000182444"/>
    </source>
</evidence>
<evidence type="ECO:0000313" key="1">
    <source>
        <dbReference type="EMBL" id="AOW03069.1"/>
    </source>
</evidence>
<dbReference type="KEGG" id="yli:2909971"/>
<dbReference type="RefSeq" id="XP_501995.2">
    <property type="nucleotide sequence ID" value="XM_501995.4"/>
</dbReference>
<sequence>MAHKFSINKHDPFNKMMSSFSSKHDGPIDLQGCVTYLKIQLNRLGALAQYYDVVHLQYDQMPEPARTELGSIARKIMILGQHLVNVLGPDHPLTEELCNMIHMVGPRVMCL</sequence>
<dbReference type="VEuPathDB" id="FungiDB:YALI0_C19019g"/>
<dbReference type="AlphaFoldDB" id="A0A1D8NBQ6"/>
<organism evidence="1 2">
    <name type="scientific">Yarrowia lipolytica</name>
    <name type="common">Candida lipolytica</name>
    <dbReference type="NCBI Taxonomy" id="4952"/>
    <lineage>
        <taxon>Eukaryota</taxon>
        <taxon>Fungi</taxon>
        <taxon>Dikarya</taxon>
        <taxon>Ascomycota</taxon>
        <taxon>Saccharomycotina</taxon>
        <taxon>Dipodascomycetes</taxon>
        <taxon>Dipodascales</taxon>
        <taxon>Dipodascales incertae sedis</taxon>
        <taxon>Yarrowia</taxon>
    </lineage>
</organism>
<name>A0A1D8NBQ6_YARLL</name>
<dbReference type="EMBL" id="CP017555">
    <property type="protein sequence ID" value="AOW03069.1"/>
    <property type="molecule type" value="Genomic_DNA"/>
</dbReference>
<protein>
    <submittedName>
        <fullName evidence="1">Uncharacterized protein</fullName>
    </submittedName>
</protein>
<dbReference type="OrthoDB" id="4089733at2759"/>
<dbReference type="VEuPathDB" id="FungiDB:YALI1_C26146g"/>
<gene>
    <name evidence="1" type="ORF">YALI1_C26146g</name>
</gene>
<reference evidence="1 2" key="1">
    <citation type="journal article" date="2016" name="PLoS ONE">
        <title>Sequence Assembly of Yarrowia lipolytica Strain W29/CLIB89 Shows Transposable Element Diversity.</title>
        <authorList>
            <person name="Magnan C."/>
            <person name="Yu J."/>
            <person name="Chang I."/>
            <person name="Jahn E."/>
            <person name="Kanomata Y."/>
            <person name="Wu J."/>
            <person name="Zeller M."/>
            <person name="Oakes M."/>
            <person name="Baldi P."/>
            <person name="Sandmeyer S."/>
        </authorList>
    </citation>
    <scope>NUCLEOTIDE SEQUENCE [LARGE SCALE GENOMIC DNA]</scope>
    <source>
        <strain evidence="2">CLIB89(W29)</strain>
    </source>
</reference>
<dbReference type="Proteomes" id="UP000182444">
    <property type="component" value="Chromosome 1C"/>
</dbReference>
<dbReference type="GeneID" id="2909971"/>